<feature type="active site" description="Proton donor" evidence="3">
    <location>
        <position position="101"/>
    </location>
</feature>
<dbReference type="NCBIfam" id="NF004051">
    <property type="entry name" value="PRK05571.1"/>
    <property type="match status" value="1"/>
</dbReference>
<proteinExistence type="inferred from homology"/>
<dbReference type="NCBIfam" id="TIGR01120">
    <property type="entry name" value="rpiB"/>
    <property type="match status" value="1"/>
</dbReference>
<dbReference type="NCBIfam" id="TIGR00689">
    <property type="entry name" value="rpiB_lacA_lacB"/>
    <property type="match status" value="1"/>
</dbReference>
<keyword evidence="7" id="KW-1185">Reference proteome</keyword>
<dbReference type="GO" id="GO:0005975">
    <property type="term" value="P:carbohydrate metabolic process"/>
    <property type="evidence" value="ECO:0007669"/>
    <property type="project" value="InterPro"/>
</dbReference>
<dbReference type="PANTHER" id="PTHR43732">
    <property type="entry name" value="RIBOSE 5-PHOSPHATE ISOMERASE-RELATED"/>
    <property type="match status" value="1"/>
</dbReference>
<dbReference type="InterPro" id="IPR051812">
    <property type="entry name" value="SPI_LacAB/RpiB"/>
</dbReference>
<evidence type="ECO:0000256" key="1">
    <source>
        <dbReference type="ARBA" id="ARBA00008754"/>
    </source>
</evidence>
<evidence type="ECO:0000313" key="4">
    <source>
        <dbReference type="EMBL" id="BCD45738.1"/>
    </source>
</evidence>
<dbReference type="Proteomes" id="UP000317935">
    <property type="component" value="Chromosome"/>
</dbReference>
<gene>
    <name evidence="5" type="primary">lacA</name>
    <name evidence="4" type="ORF">NHP190020_07770</name>
    <name evidence="5" type="ORF">SNTW_07030</name>
</gene>
<evidence type="ECO:0000313" key="7">
    <source>
        <dbReference type="Proteomes" id="UP000509742"/>
    </source>
</evidence>
<dbReference type="GeneID" id="56929388"/>
<keyword evidence="2" id="KW-0413">Isomerase</keyword>
<dbReference type="AlphaFoldDB" id="A0A6J4CX23"/>
<keyword evidence="5" id="KW-0808">Transferase</keyword>
<evidence type="ECO:0000256" key="3">
    <source>
        <dbReference type="PIRSR" id="PIRSR005384-1"/>
    </source>
</evidence>
<dbReference type="PIRSF" id="PIRSF005384">
    <property type="entry name" value="RpiB_LacA_B"/>
    <property type="match status" value="1"/>
</dbReference>
<dbReference type="Pfam" id="PF02502">
    <property type="entry name" value="LacAB_rpiB"/>
    <property type="match status" value="1"/>
</dbReference>
<dbReference type="InterPro" id="IPR004785">
    <property type="entry name" value="RpiB"/>
</dbReference>
<dbReference type="RefSeq" id="WP_006565192.1">
    <property type="nucleotide sequence ID" value="NZ_AP019774.1"/>
</dbReference>
<feature type="active site" description="Proton acceptor" evidence="3">
    <location>
        <position position="68"/>
    </location>
</feature>
<dbReference type="GO" id="GO:0016861">
    <property type="term" value="F:intramolecular oxidoreductase activity, interconverting aldoses and ketoses"/>
    <property type="evidence" value="ECO:0007669"/>
    <property type="project" value="UniProtKB-ARBA"/>
</dbReference>
<dbReference type="Gene3D" id="3.40.1400.10">
    <property type="entry name" value="Sugar-phosphate isomerase, RpiB/LacA/LacB"/>
    <property type="match status" value="1"/>
</dbReference>
<dbReference type="GO" id="GO:0016740">
    <property type="term" value="F:transferase activity"/>
    <property type="evidence" value="ECO:0007669"/>
    <property type="project" value="UniProtKB-KW"/>
</dbReference>
<accession>A0A6J4CX23</accession>
<protein>
    <submittedName>
        <fullName evidence="5">Galactosidase acetyltransferase LacA</fullName>
    </submittedName>
</protein>
<evidence type="ECO:0000313" key="6">
    <source>
        <dbReference type="Proteomes" id="UP000317935"/>
    </source>
</evidence>
<dbReference type="PANTHER" id="PTHR43732:SF1">
    <property type="entry name" value="RIBOSE 5-PHOSPHATE ISOMERASE"/>
    <property type="match status" value="1"/>
</dbReference>
<sequence length="148" mass="16218">MQKFVVLGCDHAGLNLAGFIQNFLQEKQALLKVYKPEKGQFVDYPDFAKQVVKALLEDIQHLKGVLVCGSGIGMSMACNKIPSVRAALCTDAYMAKMARLHNDANVLCLGQNVVGFGVAQSILEAFLNTDFEGGRHARRVAKIEEMQC</sequence>
<dbReference type="Proteomes" id="UP000509742">
    <property type="component" value="Chromosome"/>
</dbReference>
<dbReference type="InterPro" id="IPR036569">
    <property type="entry name" value="RpiB_LacA_LacB_sf"/>
</dbReference>
<reference evidence="5 6" key="1">
    <citation type="submission" date="2019-06" db="EMBL/GenBank/DDBJ databases">
        <title>Complete genome sequence of Helicobacter suis SNTW101c.</title>
        <authorList>
            <person name="Rimbara E."/>
            <person name="Suzuki M."/>
            <person name="Matsui H."/>
            <person name="Nakamura M."/>
            <person name="Mori S."/>
            <person name="Shibayama K."/>
        </authorList>
    </citation>
    <scope>NUCLEOTIDE SEQUENCE [LARGE SCALE GENOMIC DNA]</scope>
    <source>
        <strain evidence="5 6">SNTW101c</strain>
    </source>
</reference>
<dbReference type="EMBL" id="AP019774">
    <property type="protein sequence ID" value="BCD70058.1"/>
    <property type="molecule type" value="Genomic_DNA"/>
</dbReference>
<reference evidence="4 7" key="2">
    <citation type="submission" date="2020-04" db="EMBL/GenBank/DDBJ databases">
        <title>Genomic analysis of gastric non-Helicobacter pylori Helicobacters isolated in Japan.</title>
        <authorList>
            <person name="Suzuki M."/>
            <person name="Rimbara E."/>
        </authorList>
    </citation>
    <scope>NUCLEOTIDE SEQUENCE [LARGE SCALE GENOMIC DNA]</scope>
    <source>
        <strain evidence="4 7">NHP19-0020</strain>
    </source>
</reference>
<dbReference type="OrthoDB" id="1778624at2"/>
<name>A0A6J4CX23_9HELI</name>
<dbReference type="SUPFAM" id="SSF89623">
    <property type="entry name" value="Ribose/Galactose isomerase RpiB/AlsB"/>
    <property type="match status" value="1"/>
</dbReference>
<evidence type="ECO:0000313" key="5">
    <source>
        <dbReference type="EMBL" id="BCD70058.1"/>
    </source>
</evidence>
<dbReference type="InterPro" id="IPR003500">
    <property type="entry name" value="RpiB_LacA_LacB"/>
</dbReference>
<evidence type="ECO:0000256" key="2">
    <source>
        <dbReference type="ARBA" id="ARBA00023235"/>
    </source>
</evidence>
<organism evidence="5 6">
    <name type="scientific">Helicobacter suis</name>
    <dbReference type="NCBI Taxonomy" id="104628"/>
    <lineage>
        <taxon>Bacteria</taxon>
        <taxon>Pseudomonadati</taxon>
        <taxon>Campylobacterota</taxon>
        <taxon>Epsilonproteobacteria</taxon>
        <taxon>Campylobacterales</taxon>
        <taxon>Helicobacteraceae</taxon>
        <taxon>Helicobacter</taxon>
    </lineage>
</organism>
<comment type="similarity">
    <text evidence="1">Belongs to the LacAB/RpiB family.</text>
</comment>
<dbReference type="EMBL" id="AP023036">
    <property type="protein sequence ID" value="BCD45738.1"/>
    <property type="molecule type" value="Genomic_DNA"/>
</dbReference>